<reference evidence="1" key="1">
    <citation type="journal article" date="2020" name="Fungal Divers.">
        <title>Resolving the Mortierellaceae phylogeny through synthesis of multi-gene phylogenetics and phylogenomics.</title>
        <authorList>
            <person name="Vandepol N."/>
            <person name="Liber J."/>
            <person name="Desiro A."/>
            <person name="Na H."/>
            <person name="Kennedy M."/>
            <person name="Barry K."/>
            <person name="Grigoriev I.V."/>
            <person name="Miller A.N."/>
            <person name="O'Donnell K."/>
            <person name="Stajich J.E."/>
            <person name="Bonito G."/>
        </authorList>
    </citation>
    <scope>NUCLEOTIDE SEQUENCE</scope>
    <source>
        <strain evidence="1">BC1065</strain>
    </source>
</reference>
<keyword evidence="2" id="KW-1185">Reference proteome</keyword>
<comment type="caution">
    <text evidence="1">The sequence shown here is derived from an EMBL/GenBank/DDBJ whole genome shotgun (WGS) entry which is preliminary data.</text>
</comment>
<dbReference type="OrthoDB" id="2364343at2759"/>
<dbReference type="AlphaFoldDB" id="A0A9P6U569"/>
<proteinExistence type="predicted"/>
<protein>
    <submittedName>
        <fullName evidence="1">Uncharacterized protein</fullName>
    </submittedName>
</protein>
<dbReference type="EMBL" id="JAAAJB010000261">
    <property type="protein sequence ID" value="KAG0260087.1"/>
    <property type="molecule type" value="Genomic_DNA"/>
</dbReference>
<evidence type="ECO:0000313" key="2">
    <source>
        <dbReference type="Proteomes" id="UP000807716"/>
    </source>
</evidence>
<name>A0A9P6U569_9FUNG</name>
<organism evidence="1 2">
    <name type="scientific">Actinomortierella ambigua</name>
    <dbReference type="NCBI Taxonomy" id="1343610"/>
    <lineage>
        <taxon>Eukaryota</taxon>
        <taxon>Fungi</taxon>
        <taxon>Fungi incertae sedis</taxon>
        <taxon>Mucoromycota</taxon>
        <taxon>Mortierellomycotina</taxon>
        <taxon>Mortierellomycetes</taxon>
        <taxon>Mortierellales</taxon>
        <taxon>Mortierellaceae</taxon>
        <taxon>Actinomortierella</taxon>
    </lineage>
</organism>
<dbReference type="Proteomes" id="UP000807716">
    <property type="component" value="Unassembled WGS sequence"/>
</dbReference>
<accession>A0A9P6U569</accession>
<sequence length="194" mass="21579">MKNSCKALANYTQSSNKLRAKPEEDGEIFKISGPTARNMFPNHIDFGGIFKEYDFVTHFTKCKPSPAYAQVQVKRGPYTQKTTTKTAYDLSVEVGFDLSLAELYWFLPLSVSAKTGFNRGSESVVSSGVEIEEDEFKQECIVSPGWHCDARVILRESNSGKMIVDDSSRKSAFFPATLNGKNLISNVWLDVPSA</sequence>
<gene>
    <name evidence="1" type="ORF">DFQ27_003748</name>
</gene>
<evidence type="ECO:0000313" key="1">
    <source>
        <dbReference type="EMBL" id="KAG0260087.1"/>
    </source>
</evidence>